<sequence length="394" mass="44528">MAPLNEEEEYALAQQVLRQLAQTEYACSALTKLSGGTANFLYRGLLLQPLEGEADTGAAQTVVIKRSTGYAAVNREFPLDVSRCVFEETMLRVLDGLSHIVITPSGSTVVLAPRCYMFDRDTHIQVHQDFPDTIDLINLLQSTKLDHVLPGPSSQSVGYALGSWLRFFHNWTSEPAQAELRRRVGPNEGMRRLKCLITYDSFIEILERHPETIEGHKQTLEAVRDAMKYEFKRVPTKGDRIRGIIHGDFWAGNVLLPDSPWHEKTSPQGPNKLVIIDWENVQVGHRAVDIGGMLADLYERKHFKDIAASIPIMQGFIEGYGPLSEELAFSTAVYAGVHLICWYYRRDRNAPLPYPLPKVLDALTLGRDFVLKGWAKDREWFESSVLAALFMKKK</sequence>
<dbReference type="Gene3D" id="3.90.1200.10">
    <property type="match status" value="1"/>
</dbReference>
<dbReference type="GeneID" id="36597697"/>
<dbReference type="InterPro" id="IPR002575">
    <property type="entry name" value="Aminoglycoside_PTrfase"/>
</dbReference>
<protein>
    <recommendedName>
        <fullName evidence="1">Aminoglycoside phosphotransferase domain-containing protein</fullName>
    </recommendedName>
</protein>
<keyword evidence="3" id="KW-1185">Reference proteome</keyword>
<dbReference type="Gene3D" id="3.30.200.20">
    <property type="entry name" value="Phosphorylase Kinase, domain 1"/>
    <property type="match status" value="1"/>
</dbReference>
<gene>
    <name evidence="2" type="ORF">BBK36DRAFT_1110377</name>
</gene>
<organism evidence="2 3">
    <name type="scientific">Trichoderma citrinoviride</name>
    <dbReference type="NCBI Taxonomy" id="58853"/>
    <lineage>
        <taxon>Eukaryota</taxon>
        <taxon>Fungi</taxon>
        <taxon>Dikarya</taxon>
        <taxon>Ascomycota</taxon>
        <taxon>Pezizomycotina</taxon>
        <taxon>Sordariomycetes</taxon>
        <taxon>Hypocreomycetidae</taxon>
        <taxon>Hypocreales</taxon>
        <taxon>Hypocreaceae</taxon>
        <taxon>Trichoderma</taxon>
    </lineage>
</organism>
<dbReference type="EMBL" id="KZ680208">
    <property type="protein sequence ID" value="PTB69281.1"/>
    <property type="molecule type" value="Genomic_DNA"/>
</dbReference>
<accession>A0A2T4BJ32</accession>
<dbReference type="Proteomes" id="UP000241546">
    <property type="component" value="Unassembled WGS sequence"/>
</dbReference>
<evidence type="ECO:0000313" key="2">
    <source>
        <dbReference type="EMBL" id="PTB69281.1"/>
    </source>
</evidence>
<dbReference type="OrthoDB" id="25129at2759"/>
<dbReference type="InterPro" id="IPR011009">
    <property type="entry name" value="Kinase-like_dom_sf"/>
</dbReference>
<proteinExistence type="predicted"/>
<dbReference type="SUPFAM" id="SSF56112">
    <property type="entry name" value="Protein kinase-like (PK-like)"/>
    <property type="match status" value="1"/>
</dbReference>
<reference evidence="3" key="1">
    <citation type="submission" date="2016-07" db="EMBL/GenBank/DDBJ databases">
        <title>Multiple horizontal gene transfer events from other fungi enriched the ability of initially mycotrophic Trichoderma (Ascomycota) to feed on dead plant biomass.</title>
        <authorList>
            <consortium name="DOE Joint Genome Institute"/>
            <person name="Atanasova L."/>
            <person name="Chenthamara K."/>
            <person name="Zhang J."/>
            <person name="Grujic M."/>
            <person name="Henrissat B."/>
            <person name="Kuo A."/>
            <person name="Aerts A."/>
            <person name="Salamov A."/>
            <person name="Lipzen A."/>
            <person name="Labutti K."/>
            <person name="Barry K."/>
            <person name="Miao Y."/>
            <person name="Rahimi M.J."/>
            <person name="Shen Q."/>
            <person name="Grigoriev I.V."/>
            <person name="Kubicek C.P."/>
            <person name="Druzhinina I.S."/>
        </authorList>
    </citation>
    <scope>NUCLEOTIDE SEQUENCE [LARGE SCALE GENOMIC DNA]</scope>
    <source>
        <strain evidence="3">TUCIM 6016</strain>
    </source>
</reference>
<evidence type="ECO:0000313" key="3">
    <source>
        <dbReference type="Proteomes" id="UP000241546"/>
    </source>
</evidence>
<evidence type="ECO:0000259" key="1">
    <source>
        <dbReference type="Pfam" id="PF01636"/>
    </source>
</evidence>
<dbReference type="AlphaFoldDB" id="A0A2T4BJ32"/>
<dbReference type="RefSeq" id="XP_024752601.1">
    <property type="nucleotide sequence ID" value="XM_024889578.1"/>
</dbReference>
<name>A0A2T4BJ32_9HYPO</name>
<dbReference type="Pfam" id="PF01636">
    <property type="entry name" value="APH"/>
    <property type="match status" value="1"/>
</dbReference>
<feature type="domain" description="Aminoglycoside phosphotransferase" evidence="1">
    <location>
        <begin position="210"/>
        <end position="299"/>
    </location>
</feature>